<dbReference type="EMBL" id="BAABLM010000001">
    <property type="protein sequence ID" value="GAA4668160.1"/>
    <property type="molecule type" value="Genomic_DNA"/>
</dbReference>
<keyword evidence="1" id="KW-1133">Transmembrane helix</keyword>
<keyword evidence="3" id="KW-1185">Reference proteome</keyword>
<feature type="transmembrane region" description="Helical" evidence="1">
    <location>
        <begin position="48"/>
        <end position="70"/>
    </location>
</feature>
<dbReference type="Proteomes" id="UP001501295">
    <property type="component" value="Unassembled WGS sequence"/>
</dbReference>
<keyword evidence="1" id="KW-0812">Transmembrane</keyword>
<dbReference type="RefSeq" id="WP_345373527.1">
    <property type="nucleotide sequence ID" value="NZ_BAABLM010000001.1"/>
</dbReference>
<organism evidence="2 3">
    <name type="scientific">Frondihabitans cladoniiphilus</name>
    <dbReference type="NCBI Taxonomy" id="715785"/>
    <lineage>
        <taxon>Bacteria</taxon>
        <taxon>Bacillati</taxon>
        <taxon>Actinomycetota</taxon>
        <taxon>Actinomycetes</taxon>
        <taxon>Micrococcales</taxon>
        <taxon>Microbacteriaceae</taxon>
        <taxon>Frondihabitans</taxon>
    </lineage>
</organism>
<comment type="caution">
    <text evidence="2">The sequence shown here is derived from an EMBL/GenBank/DDBJ whole genome shotgun (WGS) entry which is preliminary data.</text>
</comment>
<feature type="transmembrane region" description="Helical" evidence="1">
    <location>
        <begin position="12"/>
        <end position="36"/>
    </location>
</feature>
<reference evidence="3" key="1">
    <citation type="journal article" date="2019" name="Int. J. Syst. Evol. Microbiol.">
        <title>The Global Catalogue of Microorganisms (GCM) 10K type strain sequencing project: providing services to taxonomists for standard genome sequencing and annotation.</title>
        <authorList>
            <consortium name="The Broad Institute Genomics Platform"/>
            <consortium name="The Broad Institute Genome Sequencing Center for Infectious Disease"/>
            <person name="Wu L."/>
            <person name="Ma J."/>
        </authorList>
    </citation>
    <scope>NUCLEOTIDE SEQUENCE [LARGE SCALE GENOMIC DNA]</scope>
    <source>
        <strain evidence="3">JCM 18956</strain>
    </source>
</reference>
<keyword evidence="1" id="KW-0472">Membrane</keyword>
<evidence type="ECO:0000313" key="3">
    <source>
        <dbReference type="Proteomes" id="UP001501295"/>
    </source>
</evidence>
<feature type="transmembrane region" description="Helical" evidence="1">
    <location>
        <begin position="77"/>
        <end position="98"/>
    </location>
</feature>
<sequence length="166" mass="17326">MRINPSYLCRSLVVLAILGAAVDAVLFAVALLHLATGPSNFGYGLLNVAVHGAIIETVVVAVACVAAAFLRQGPTTVHGFVILLASGFTGGIALGLFWTGSVLAGIDSTTQPVQLNSMIYAIWGVGSQLWPIPVILAMTAGTVWVSPTLRAAWFRRTPHTTLQTAS</sequence>
<evidence type="ECO:0000313" key="2">
    <source>
        <dbReference type="EMBL" id="GAA4668160.1"/>
    </source>
</evidence>
<gene>
    <name evidence="2" type="ORF">GCM10025780_08410</name>
</gene>
<accession>A0ABP8VN80</accession>
<feature type="transmembrane region" description="Helical" evidence="1">
    <location>
        <begin position="118"/>
        <end position="146"/>
    </location>
</feature>
<name>A0ABP8VN80_9MICO</name>
<protein>
    <submittedName>
        <fullName evidence="2">Uncharacterized protein</fullName>
    </submittedName>
</protein>
<evidence type="ECO:0000256" key="1">
    <source>
        <dbReference type="SAM" id="Phobius"/>
    </source>
</evidence>
<proteinExistence type="predicted"/>